<feature type="region of interest" description="Disordered" evidence="1">
    <location>
        <begin position="19"/>
        <end position="59"/>
    </location>
</feature>
<comment type="caution">
    <text evidence="2">The sequence shown here is derived from an EMBL/GenBank/DDBJ whole genome shotgun (WGS) entry which is preliminary data.</text>
</comment>
<protein>
    <submittedName>
        <fullName evidence="2">Uncharacterized protein</fullName>
    </submittedName>
</protein>
<dbReference type="Proteomes" id="UP000251577">
    <property type="component" value="Unassembled WGS sequence"/>
</dbReference>
<keyword evidence="3" id="KW-1185">Reference proteome</keyword>
<evidence type="ECO:0000313" key="3">
    <source>
        <dbReference type="Proteomes" id="UP000251577"/>
    </source>
</evidence>
<gene>
    <name evidence="2" type="ORF">DLJ54_00920</name>
</gene>
<accession>A0A364V8N6</accession>
<proteinExistence type="predicted"/>
<sequence length="59" mass="5855">MLEPNDSGETACSVAVAAEPASDCGEPPWFPPGEGLVDSIADADAPAPAEADGEETALL</sequence>
<reference evidence="2 3" key="1">
    <citation type="journal article" date="2018" name="Syst. Appl. Microbiol.">
        <title>Corynebacterium heidelbergense sp. nov., isolated from the preen glands of Egyptian geese (Alopochen aegyptiacus).</title>
        <authorList>
            <person name="Braun M.S."/>
            <person name="Wang E."/>
            <person name="Zimmermann S."/>
            <person name="Wink M."/>
        </authorList>
    </citation>
    <scope>NUCLEOTIDE SEQUENCE [LARGE SCALE GENOMIC DNA]</scope>
    <source>
        <strain evidence="2 3">647</strain>
    </source>
</reference>
<evidence type="ECO:0000256" key="1">
    <source>
        <dbReference type="SAM" id="MobiDB-lite"/>
    </source>
</evidence>
<evidence type="ECO:0000313" key="2">
    <source>
        <dbReference type="EMBL" id="RAV32991.1"/>
    </source>
</evidence>
<dbReference type="AlphaFoldDB" id="A0A364V8N6"/>
<dbReference type="EMBL" id="QHCV01000005">
    <property type="protein sequence ID" value="RAV32991.1"/>
    <property type="molecule type" value="Genomic_DNA"/>
</dbReference>
<name>A0A364V8N6_9CORY</name>
<organism evidence="2 3">
    <name type="scientific">Corynebacterium heidelbergense</name>
    <dbReference type="NCBI Taxonomy" id="2055947"/>
    <lineage>
        <taxon>Bacteria</taxon>
        <taxon>Bacillati</taxon>
        <taxon>Actinomycetota</taxon>
        <taxon>Actinomycetes</taxon>
        <taxon>Mycobacteriales</taxon>
        <taxon>Corynebacteriaceae</taxon>
        <taxon>Corynebacterium</taxon>
    </lineage>
</organism>